<dbReference type="PANTHER" id="PTHR43798">
    <property type="entry name" value="MONOACYLGLYCEROL LIPASE"/>
    <property type="match status" value="1"/>
</dbReference>
<comment type="caution">
    <text evidence="3">The sequence shown here is derived from an EMBL/GenBank/DDBJ whole genome shotgun (WGS) entry which is preliminary data.</text>
</comment>
<dbReference type="SUPFAM" id="SSF53474">
    <property type="entry name" value="alpha/beta-Hydrolases"/>
    <property type="match status" value="1"/>
</dbReference>
<dbReference type="PANTHER" id="PTHR43798:SF31">
    <property type="entry name" value="AB HYDROLASE SUPERFAMILY PROTEIN YCLE"/>
    <property type="match status" value="1"/>
</dbReference>
<accession>A0A150PNA0</accession>
<evidence type="ECO:0000256" key="1">
    <source>
        <dbReference type="ARBA" id="ARBA00022801"/>
    </source>
</evidence>
<dbReference type="GO" id="GO:0016787">
    <property type="term" value="F:hydrolase activity"/>
    <property type="evidence" value="ECO:0007669"/>
    <property type="project" value="UniProtKB-KW"/>
</dbReference>
<dbReference type="AlphaFoldDB" id="A0A150PNA0"/>
<proteinExistence type="predicted"/>
<keyword evidence="1" id="KW-0378">Hydrolase</keyword>
<evidence type="ECO:0000313" key="4">
    <source>
        <dbReference type="Proteomes" id="UP000075604"/>
    </source>
</evidence>
<dbReference type="InterPro" id="IPR050266">
    <property type="entry name" value="AB_hydrolase_sf"/>
</dbReference>
<protein>
    <recommendedName>
        <fullName evidence="2">AB hydrolase-1 domain-containing protein</fullName>
    </recommendedName>
</protein>
<dbReference type="EMBL" id="JELX01001914">
    <property type="protein sequence ID" value="KYF57174.1"/>
    <property type="molecule type" value="Genomic_DNA"/>
</dbReference>
<evidence type="ECO:0000313" key="3">
    <source>
        <dbReference type="EMBL" id="KYF57174.1"/>
    </source>
</evidence>
<gene>
    <name evidence="3" type="ORF">BE04_44125</name>
</gene>
<dbReference type="Proteomes" id="UP000075604">
    <property type="component" value="Unassembled WGS sequence"/>
</dbReference>
<name>A0A150PNA0_SORCE</name>
<reference evidence="3 4" key="1">
    <citation type="submission" date="2014-02" db="EMBL/GenBank/DDBJ databases">
        <title>The small core and large imbalanced accessory genome model reveals a collaborative survival strategy of Sorangium cellulosum strains in nature.</title>
        <authorList>
            <person name="Han K."/>
            <person name="Peng R."/>
            <person name="Blom J."/>
            <person name="Li Y.-Z."/>
        </authorList>
    </citation>
    <scope>NUCLEOTIDE SEQUENCE [LARGE SCALE GENOMIC DNA]</scope>
    <source>
        <strain evidence="3 4">So0157-18</strain>
    </source>
</reference>
<dbReference type="GO" id="GO:0016020">
    <property type="term" value="C:membrane"/>
    <property type="evidence" value="ECO:0007669"/>
    <property type="project" value="TreeGrafter"/>
</dbReference>
<dbReference type="Gene3D" id="3.40.50.1820">
    <property type="entry name" value="alpha/beta hydrolase"/>
    <property type="match status" value="1"/>
</dbReference>
<dbReference type="InterPro" id="IPR029058">
    <property type="entry name" value="AB_hydrolase_fold"/>
</dbReference>
<evidence type="ECO:0000259" key="2">
    <source>
        <dbReference type="Pfam" id="PF12697"/>
    </source>
</evidence>
<organism evidence="3 4">
    <name type="scientific">Sorangium cellulosum</name>
    <name type="common">Polyangium cellulosum</name>
    <dbReference type="NCBI Taxonomy" id="56"/>
    <lineage>
        <taxon>Bacteria</taxon>
        <taxon>Pseudomonadati</taxon>
        <taxon>Myxococcota</taxon>
        <taxon>Polyangia</taxon>
        <taxon>Polyangiales</taxon>
        <taxon>Polyangiaceae</taxon>
        <taxon>Sorangium</taxon>
    </lineage>
</organism>
<feature type="domain" description="AB hydrolase-1" evidence="2">
    <location>
        <begin position="50"/>
        <end position="312"/>
    </location>
</feature>
<dbReference type="InterPro" id="IPR000073">
    <property type="entry name" value="AB_hydrolase_1"/>
</dbReference>
<dbReference type="Pfam" id="PF12697">
    <property type="entry name" value="Abhydrolase_6"/>
    <property type="match status" value="1"/>
</dbReference>
<sequence length="326" mass="34575">MDMAHLASVLLPVCTSFRYAVALAPGAPADYEVAAELCVPQDSPRDTVLLTVHGTTYSSVYWDFPYQPERYSFVRYANAAGYATLNFDRIGTGDSDRPPSLQVTPTAQAYVHHQLAEALRSGELGRAWSRVVLVGHSLGSIISVQQAATYHDVDGVVVTGFLHTYGPGLPQLLLNVHPAAIDPSFAGAGLDLGYLTTRPGTRGSLFYYRPNADPAVIALDEATKGLGTSGELAEFALVNTALTSLQVDAPVLTVVGRHDTVFCGIAPCGTLLSGTTLEPAAYAPAAELEIVVVPNAGHDLNLQINAPTAYAAIRGWLDERFPPLGN</sequence>